<evidence type="ECO:0000256" key="1">
    <source>
        <dbReference type="ARBA" id="ARBA00007401"/>
    </source>
</evidence>
<dbReference type="InterPro" id="IPR036156">
    <property type="entry name" value="Beta-gal/glucu_dom_sf"/>
</dbReference>
<dbReference type="GO" id="GO:0004566">
    <property type="term" value="F:beta-glucuronidase activity"/>
    <property type="evidence" value="ECO:0007669"/>
    <property type="project" value="UniProtKB-EC"/>
</dbReference>
<comment type="similarity">
    <text evidence="1">Belongs to the glycosyl hydrolase 2 family.</text>
</comment>
<organism evidence="6 7">
    <name type="scientific">Escherichia coli</name>
    <dbReference type="NCBI Taxonomy" id="562"/>
    <lineage>
        <taxon>Bacteria</taxon>
        <taxon>Pseudomonadati</taxon>
        <taxon>Pseudomonadota</taxon>
        <taxon>Gammaproteobacteria</taxon>
        <taxon>Enterobacterales</taxon>
        <taxon>Enterobacteriaceae</taxon>
        <taxon>Escherichia</taxon>
    </lineage>
</organism>
<dbReference type="EC" id="3.2.1.31" evidence="2"/>
<dbReference type="SUPFAM" id="SSF49303">
    <property type="entry name" value="beta-Galactosidase/glucuronidase domain"/>
    <property type="match status" value="1"/>
</dbReference>
<reference evidence="6 7" key="1">
    <citation type="submission" date="2018-06" db="EMBL/GenBank/DDBJ databases">
        <authorList>
            <consortium name="Pathogen Informatics"/>
            <person name="Doyle S."/>
        </authorList>
    </citation>
    <scope>NUCLEOTIDE SEQUENCE [LARGE SCALE GENOMIC DNA]</scope>
    <source>
        <strain evidence="6 7">NCTC11126</strain>
    </source>
</reference>
<dbReference type="GO" id="GO:0019391">
    <property type="term" value="P:glucuronoside catabolic process"/>
    <property type="evidence" value="ECO:0007669"/>
    <property type="project" value="TreeGrafter"/>
</dbReference>
<dbReference type="GO" id="GO:0030246">
    <property type="term" value="F:carbohydrate binding"/>
    <property type="evidence" value="ECO:0007669"/>
    <property type="project" value="TreeGrafter"/>
</dbReference>
<dbReference type="FunFam" id="2.60.40.10:FF:001198">
    <property type="entry name" value="Beta-glucuronidase UidA"/>
    <property type="match status" value="1"/>
</dbReference>
<dbReference type="InterPro" id="IPR017853">
    <property type="entry name" value="GH"/>
</dbReference>
<dbReference type="Proteomes" id="UP000250561">
    <property type="component" value="Unassembled WGS sequence"/>
</dbReference>
<dbReference type="Gene3D" id="2.60.40.10">
    <property type="entry name" value="Immunoglobulins"/>
    <property type="match status" value="1"/>
</dbReference>
<evidence type="ECO:0000256" key="3">
    <source>
        <dbReference type="ARBA" id="ARBA00016205"/>
    </source>
</evidence>
<dbReference type="InterPro" id="IPR023230">
    <property type="entry name" value="Glyco_hydro_2_CS"/>
</dbReference>
<dbReference type="AlphaFoldDB" id="A0A2X1KDZ6"/>
<dbReference type="PROSITE" id="PS00719">
    <property type="entry name" value="GLYCOSYL_HYDROL_F2_1"/>
    <property type="match status" value="1"/>
</dbReference>
<feature type="domain" description="Glycoside hydrolase family 2 catalytic" evidence="5">
    <location>
        <begin position="128"/>
        <end position="207"/>
    </location>
</feature>
<dbReference type="EMBL" id="UARS01000016">
    <property type="protein sequence ID" value="SPW57660.1"/>
    <property type="molecule type" value="Genomic_DNA"/>
</dbReference>
<feature type="domain" description="Glycoside hydrolase family 2 immunoglobulin-like beta-sandwich" evidence="4">
    <location>
        <begin position="38"/>
        <end position="126"/>
    </location>
</feature>
<dbReference type="Gene3D" id="2.60.120.260">
    <property type="entry name" value="Galactose-binding domain-like"/>
    <property type="match status" value="1"/>
</dbReference>
<proteinExistence type="inferred from homology"/>
<dbReference type="PANTHER" id="PTHR10066:SF67">
    <property type="entry name" value="BETA-GLUCURONIDASE"/>
    <property type="match status" value="1"/>
</dbReference>
<gene>
    <name evidence="6" type="primary">uidA_2</name>
    <name evidence="6" type="ORF">NCTC11126_05634</name>
</gene>
<evidence type="ECO:0000313" key="7">
    <source>
        <dbReference type="Proteomes" id="UP000250561"/>
    </source>
</evidence>
<evidence type="ECO:0000259" key="4">
    <source>
        <dbReference type="Pfam" id="PF00703"/>
    </source>
</evidence>
<dbReference type="SUPFAM" id="SSF51445">
    <property type="entry name" value="(Trans)glycosidases"/>
    <property type="match status" value="1"/>
</dbReference>
<dbReference type="InterPro" id="IPR006101">
    <property type="entry name" value="Glyco_hydro_2"/>
</dbReference>
<dbReference type="Gene3D" id="3.20.20.80">
    <property type="entry name" value="Glycosidases"/>
    <property type="match status" value="1"/>
</dbReference>
<keyword evidence="6" id="KW-0378">Hydrolase</keyword>
<accession>A0A2X1KDZ6</accession>
<evidence type="ECO:0000259" key="5">
    <source>
        <dbReference type="Pfam" id="PF02836"/>
    </source>
</evidence>
<dbReference type="PANTHER" id="PTHR10066">
    <property type="entry name" value="BETA-GLUCURONIDASE"/>
    <property type="match status" value="1"/>
</dbReference>
<name>A0A2X1KDZ6_ECOLX</name>
<dbReference type="InterPro" id="IPR013783">
    <property type="entry name" value="Ig-like_fold"/>
</dbReference>
<evidence type="ECO:0000313" key="6">
    <source>
        <dbReference type="EMBL" id="SPW57660.1"/>
    </source>
</evidence>
<dbReference type="PRINTS" id="PR00132">
    <property type="entry name" value="GLHYDRLASE2"/>
</dbReference>
<dbReference type="GO" id="GO:0005975">
    <property type="term" value="P:carbohydrate metabolic process"/>
    <property type="evidence" value="ECO:0007669"/>
    <property type="project" value="InterPro"/>
</dbReference>
<dbReference type="Pfam" id="PF00703">
    <property type="entry name" value="Glyco_hydro_2"/>
    <property type="match status" value="1"/>
</dbReference>
<dbReference type="InterPro" id="IPR006102">
    <property type="entry name" value="Ig-like_GH2"/>
</dbReference>
<dbReference type="Pfam" id="PF02836">
    <property type="entry name" value="Glyco_hydro_2_C"/>
    <property type="match status" value="1"/>
</dbReference>
<evidence type="ECO:0000256" key="2">
    <source>
        <dbReference type="ARBA" id="ARBA00012761"/>
    </source>
</evidence>
<sequence length="211" mass="23813">MVITDENGKKKQSYFHDFFNYAGIHRSVMLYTTPNTWVDDITVVTHVAQDCNHASVDWQVVANGDVSVELRDADQQVVATGQGTSGTLQVVNPHLWQPGEGYLYELCVTAKSQTECDIYPLRVGIRSVAVKGEQFLINHKPFYFTGFGRHEDADLRGKGFDNVLMVHDHALMDWIGANSYRTSHYPYAEEMLDWADEHGIVVIDETAACRL</sequence>
<dbReference type="InterPro" id="IPR006103">
    <property type="entry name" value="Glyco_hydro_2_cat"/>
</dbReference>
<protein>
    <recommendedName>
        <fullName evidence="3">Beta-glucuronidase</fullName>
        <ecNumber evidence="2">3.2.1.31</ecNumber>
    </recommendedName>
</protein>
<keyword evidence="6" id="KW-0326">Glycosidase</keyword>